<dbReference type="Proteomes" id="UP000016496">
    <property type="component" value="Unassembled WGS sequence"/>
</dbReference>
<dbReference type="Gene3D" id="1.10.150.130">
    <property type="match status" value="1"/>
</dbReference>
<dbReference type="InterPro" id="IPR013762">
    <property type="entry name" value="Integrase-like_cat_sf"/>
</dbReference>
<dbReference type="InterPro" id="IPR035386">
    <property type="entry name" value="Arm-DNA-bind_5"/>
</dbReference>
<dbReference type="HOGENOM" id="CLU_033139_7_1_10"/>
<dbReference type="PANTHER" id="PTHR30349">
    <property type="entry name" value="PHAGE INTEGRASE-RELATED"/>
    <property type="match status" value="1"/>
</dbReference>
<keyword evidence="4" id="KW-0175">Coiled coil</keyword>
<name>U2C3W2_9BACE</name>
<dbReference type="InterPro" id="IPR050090">
    <property type="entry name" value="Tyrosine_recombinase_XerCD"/>
</dbReference>
<protein>
    <submittedName>
        <fullName evidence="6">Site-specific recombinase, phage integrase family</fullName>
    </submittedName>
</protein>
<dbReference type="PATRIC" id="fig|1321819.3.peg.1884"/>
<dbReference type="EMBL" id="AWSV01000108">
    <property type="protein sequence ID" value="ERI85159.1"/>
    <property type="molecule type" value="Genomic_DNA"/>
</dbReference>
<proteinExistence type="inferred from homology"/>
<dbReference type="PROSITE" id="PS51898">
    <property type="entry name" value="TYR_RECOMBINASE"/>
    <property type="match status" value="1"/>
</dbReference>
<dbReference type="GO" id="GO:0003677">
    <property type="term" value="F:DNA binding"/>
    <property type="evidence" value="ECO:0007669"/>
    <property type="project" value="UniProtKB-KW"/>
</dbReference>
<keyword evidence="3" id="KW-0233">DNA recombination</keyword>
<sequence>MFIKRIVKFILHKRKPGETTSLAIRMRVTLKGERPFDFPLGRKVDLNKWNADTERVIEGTSEAAEINRSIEEYKTQINEVFARFELLEKRVPTPQEVKDLFNDMVGKASLIDENGKLDFWNVFDVFTEQVGEKNLWTDSTFQKFRTLRHHLKSFAPTLSFPSLTEEKLQDLVAYYYKKDFRNTTISKQLSFLRWFLRWAAQKGYYNGDLHETFKPKLKGISVDSREIIYLSQDELKQLQDFHFQPMQEALERVRDVFLFQCFTGLRYSDVAKLKRSDVKKGVVHVVTKKTVDGLRIELNKHSQAIIDKYIDCNFPGDKVLPVISNEKMNAHLKTLGQVVGLDEPTRIVYFKGNKRYEEVYPKWYLLTTHVARRTFVVTALQLGIPVEVIMRWTGHSNFEAMKPYAKIVDELKEKSMSKFDAL</sequence>
<comment type="similarity">
    <text evidence="1">Belongs to the 'phage' integrase family.</text>
</comment>
<feature type="coiled-coil region" evidence="4">
    <location>
        <begin position="63"/>
        <end position="90"/>
    </location>
</feature>
<dbReference type="InterPro" id="IPR002104">
    <property type="entry name" value="Integrase_catalytic"/>
</dbReference>
<dbReference type="GO" id="GO:0015074">
    <property type="term" value="P:DNA integration"/>
    <property type="evidence" value="ECO:0007669"/>
    <property type="project" value="InterPro"/>
</dbReference>
<accession>U2C3W2</accession>
<evidence type="ECO:0000313" key="6">
    <source>
        <dbReference type="EMBL" id="ERI85159.1"/>
    </source>
</evidence>
<dbReference type="PANTHER" id="PTHR30349:SF64">
    <property type="entry name" value="PROPHAGE INTEGRASE INTD-RELATED"/>
    <property type="match status" value="1"/>
</dbReference>
<evidence type="ECO:0000256" key="4">
    <source>
        <dbReference type="SAM" id="Coils"/>
    </source>
</evidence>
<organism evidence="6 7">
    <name type="scientific">Bacteroides pyogenes F0041</name>
    <dbReference type="NCBI Taxonomy" id="1321819"/>
    <lineage>
        <taxon>Bacteria</taxon>
        <taxon>Pseudomonadati</taxon>
        <taxon>Bacteroidota</taxon>
        <taxon>Bacteroidia</taxon>
        <taxon>Bacteroidales</taxon>
        <taxon>Bacteroidaceae</taxon>
        <taxon>Bacteroides</taxon>
    </lineage>
</organism>
<dbReference type="Pfam" id="PF17293">
    <property type="entry name" value="Arm-DNA-bind_5"/>
    <property type="match status" value="1"/>
</dbReference>
<dbReference type="OrthoDB" id="1493636at2"/>
<dbReference type="SUPFAM" id="SSF56349">
    <property type="entry name" value="DNA breaking-rejoining enzymes"/>
    <property type="match status" value="1"/>
</dbReference>
<dbReference type="InterPro" id="IPR011010">
    <property type="entry name" value="DNA_brk_join_enz"/>
</dbReference>
<dbReference type="GO" id="GO:0006310">
    <property type="term" value="P:DNA recombination"/>
    <property type="evidence" value="ECO:0007669"/>
    <property type="project" value="UniProtKB-KW"/>
</dbReference>
<evidence type="ECO:0000313" key="7">
    <source>
        <dbReference type="Proteomes" id="UP000016496"/>
    </source>
</evidence>
<dbReference type="Gene3D" id="1.10.443.10">
    <property type="entry name" value="Intergrase catalytic core"/>
    <property type="match status" value="1"/>
</dbReference>
<dbReference type="InterPro" id="IPR025269">
    <property type="entry name" value="SAM-like_dom"/>
</dbReference>
<evidence type="ECO:0000256" key="3">
    <source>
        <dbReference type="ARBA" id="ARBA00023172"/>
    </source>
</evidence>
<reference evidence="6 7" key="1">
    <citation type="submission" date="2013-08" db="EMBL/GenBank/DDBJ databases">
        <authorList>
            <person name="Weinstock G."/>
            <person name="Sodergren E."/>
            <person name="Wylie T."/>
            <person name="Fulton L."/>
            <person name="Fulton R."/>
            <person name="Fronick C."/>
            <person name="O'Laughlin M."/>
            <person name="Godfrey J."/>
            <person name="Miner T."/>
            <person name="Herter B."/>
            <person name="Appelbaum E."/>
            <person name="Cordes M."/>
            <person name="Lek S."/>
            <person name="Wollam A."/>
            <person name="Pepin K.H."/>
            <person name="Palsikar V.B."/>
            <person name="Mitreva M."/>
            <person name="Wilson R.K."/>
        </authorList>
    </citation>
    <scope>NUCLEOTIDE SEQUENCE [LARGE SCALE GENOMIC DNA]</scope>
    <source>
        <strain evidence="6 7">F0041</strain>
    </source>
</reference>
<gene>
    <name evidence="6" type="ORF">HMPREF1981_02046</name>
</gene>
<dbReference type="Pfam" id="PF00589">
    <property type="entry name" value="Phage_integrase"/>
    <property type="match status" value="1"/>
</dbReference>
<feature type="domain" description="Tyr recombinase" evidence="5">
    <location>
        <begin position="225"/>
        <end position="417"/>
    </location>
</feature>
<comment type="caution">
    <text evidence="6">The sequence shown here is derived from an EMBL/GenBank/DDBJ whole genome shotgun (WGS) entry which is preliminary data.</text>
</comment>
<dbReference type="InterPro" id="IPR010998">
    <property type="entry name" value="Integrase_recombinase_N"/>
</dbReference>
<evidence type="ECO:0000259" key="5">
    <source>
        <dbReference type="PROSITE" id="PS51898"/>
    </source>
</evidence>
<dbReference type="Pfam" id="PF13102">
    <property type="entry name" value="Phage_int_SAM_5"/>
    <property type="match status" value="1"/>
</dbReference>
<evidence type="ECO:0000256" key="1">
    <source>
        <dbReference type="ARBA" id="ARBA00008857"/>
    </source>
</evidence>
<keyword evidence="2" id="KW-0238">DNA-binding</keyword>
<evidence type="ECO:0000256" key="2">
    <source>
        <dbReference type="ARBA" id="ARBA00023125"/>
    </source>
</evidence>
<dbReference type="RefSeq" id="WP_021645544.1">
    <property type="nucleotide sequence ID" value="NZ_KE993110.1"/>
</dbReference>
<dbReference type="AlphaFoldDB" id="U2C3W2"/>
<dbReference type="CDD" id="cd01185">
    <property type="entry name" value="INTN1_C_like"/>
    <property type="match status" value="1"/>
</dbReference>